<dbReference type="SUPFAM" id="SSF55315">
    <property type="entry name" value="L30e-like"/>
    <property type="match status" value="1"/>
</dbReference>
<evidence type="ECO:0000313" key="1">
    <source>
        <dbReference type="EnsemblMetazoa" id="PPAI002548-PA"/>
    </source>
</evidence>
<dbReference type="EnsemblMetazoa" id="PPAI002548-RA">
    <property type="protein sequence ID" value="PPAI002548-PA"/>
    <property type="gene ID" value="PPAI002548"/>
</dbReference>
<dbReference type="VEuPathDB" id="VectorBase:PPAI002548"/>
<sequence length="38" mass="4164">MHVSGEQLAQLTGIAAILRFAMPELEDDSDEEDKSDSD</sequence>
<organism evidence="1 2">
    <name type="scientific">Phlebotomus papatasi</name>
    <name type="common">Sandfly</name>
    <dbReference type="NCBI Taxonomy" id="29031"/>
    <lineage>
        <taxon>Eukaryota</taxon>
        <taxon>Metazoa</taxon>
        <taxon>Ecdysozoa</taxon>
        <taxon>Arthropoda</taxon>
        <taxon>Hexapoda</taxon>
        <taxon>Insecta</taxon>
        <taxon>Pterygota</taxon>
        <taxon>Neoptera</taxon>
        <taxon>Endopterygota</taxon>
        <taxon>Diptera</taxon>
        <taxon>Nematocera</taxon>
        <taxon>Psychodoidea</taxon>
        <taxon>Psychodidae</taxon>
        <taxon>Phlebotomus</taxon>
        <taxon>Phlebotomus</taxon>
    </lineage>
</organism>
<accession>A0A1B0D4Z0</accession>
<dbReference type="InterPro" id="IPR029064">
    <property type="entry name" value="Ribosomal_eL30-like_sf"/>
</dbReference>
<dbReference type="Proteomes" id="UP000092462">
    <property type="component" value="Unassembled WGS sequence"/>
</dbReference>
<name>A0A1B0D4Z0_PHLPP</name>
<proteinExistence type="predicted"/>
<dbReference type="EMBL" id="AJVK01011668">
    <property type="status" value="NOT_ANNOTATED_CDS"/>
    <property type="molecule type" value="Genomic_DNA"/>
</dbReference>
<dbReference type="Gene3D" id="3.30.1330.30">
    <property type="match status" value="1"/>
</dbReference>
<reference evidence="1" key="1">
    <citation type="submission" date="2022-08" db="UniProtKB">
        <authorList>
            <consortium name="EnsemblMetazoa"/>
        </authorList>
    </citation>
    <scope>IDENTIFICATION</scope>
    <source>
        <strain evidence="1">Israel</strain>
    </source>
</reference>
<dbReference type="AlphaFoldDB" id="A0A1B0D4Z0"/>
<evidence type="ECO:0000313" key="2">
    <source>
        <dbReference type="Proteomes" id="UP000092462"/>
    </source>
</evidence>
<keyword evidence="2" id="KW-1185">Reference proteome</keyword>
<protein>
    <submittedName>
        <fullName evidence="1">Uncharacterized protein</fullName>
    </submittedName>
</protein>
<dbReference type="EMBL" id="AJVK01011669">
    <property type="status" value="NOT_ANNOTATED_CDS"/>
    <property type="molecule type" value="Genomic_DNA"/>
</dbReference>